<dbReference type="OrthoDB" id="2270193at2759"/>
<accession>A0A3N4LUL2</accession>
<dbReference type="GO" id="GO:0008270">
    <property type="term" value="F:zinc ion binding"/>
    <property type="evidence" value="ECO:0007669"/>
    <property type="project" value="UniProtKB-KW"/>
</dbReference>
<evidence type="ECO:0000313" key="5">
    <source>
        <dbReference type="Proteomes" id="UP000267821"/>
    </source>
</evidence>
<keyword evidence="1" id="KW-0863">Zinc-finger</keyword>
<dbReference type="InterPro" id="IPR000571">
    <property type="entry name" value="Znf_CCCH"/>
</dbReference>
<evidence type="ECO:0000256" key="2">
    <source>
        <dbReference type="SAM" id="MobiDB-lite"/>
    </source>
</evidence>
<sequence length="437" mass="47584">MIFTEPFLLHSQGGQNAVTELLQTTRNTVRGSGLFGATESFEIVVRAFANVDGVADILRSRGIQTDFRQFAVGFSQPRSLVDFVDVGRGKEMADAKIAGEIRFHLSNLSCKQVILGASHDNGYARILSSIVANGENPSRITLLEGVPFGKEFNNLPFSRVVWSNLFMSKKVEGWVPDGGLQQQWQQRQQQQRQQTGKANASAGARNAAKPFQFNATSEPVHGENRPPPPPYENIVPIPVNKRESKYPEPLPRPPAALLMRIQLGLLAAAPCWNHYLGHGCPFPDRCGRSHVRVFTADEMNVIKFTAQGHRCQQGFKCKNPSCYYGHRCQVLGICNGQGCAFLPEEHDAGKYRPVPVSQQMPVNKKGPAGGRPASPVSTASASGKQKKAQGTGWKGAGGKGEGGVKLPQDQASKGPNKNKGQKNMSQGPTNEKPTGWY</sequence>
<dbReference type="AlphaFoldDB" id="A0A3N4LUL2"/>
<feature type="zinc finger region" description="C3H1-type" evidence="1">
    <location>
        <begin position="265"/>
        <end position="293"/>
    </location>
</feature>
<dbReference type="InParanoid" id="A0A3N4LUL2"/>
<dbReference type="Pfam" id="PF25540">
    <property type="entry name" value="DUF7923"/>
    <property type="match status" value="1"/>
</dbReference>
<organism evidence="4 5">
    <name type="scientific">Terfezia boudieri ATCC MYA-4762</name>
    <dbReference type="NCBI Taxonomy" id="1051890"/>
    <lineage>
        <taxon>Eukaryota</taxon>
        <taxon>Fungi</taxon>
        <taxon>Dikarya</taxon>
        <taxon>Ascomycota</taxon>
        <taxon>Pezizomycotina</taxon>
        <taxon>Pezizomycetes</taxon>
        <taxon>Pezizales</taxon>
        <taxon>Pezizaceae</taxon>
        <taxon>Terfezia</taxon>
    </lineage>
</organism>
<keyword evidence="1" id="KW-0862">Zinc</keyword>
<feature type="compositionally biased region" description="Low complexity" evidence="2">
    <location>
        <begin position="181"/>
        <end position="205"/>
    </location>
</feature>
<reference evidence="4 5" key="1">
    <citation type="journal article" date="2018" name="Nat. Ecol. Evol.">
        <title>Pezizomycetes genomes reveal the molecular basis of ectomycorrhizal truffle lifestyle.</title>
        <authorList>
            <person name="Murat C."/>
            <person name="Payen T."/>
            <person name="Noel B."/>
            <person name="Kuo A."/>
            <person name="Morin E."/>
            <person name="Chen J."/>
            <person name="Kohler A."/>
            <person name="Krizsan K."/>
            <person name="Balestrini R."/>
            <person name="Da Silva C."/>
            <person name="Montanini B."/>
            <person name="Hainaut M."/>
            <person name="Levati E."/>
            <person name="Barry K.W."/>
            <person name="Belfiori B."/>
            <person name="Cichocki N."/>
            <person name="Clum A."/>
            <person name="Dockter R.B."/>
            <person name="Fauchery L."/>
            <person name="Guy J."/>
            <person name="Iotti M."/>
            <person name="Le Tacon F."/>
            <person name="Lindquist E.A."/>
            <person name="Lipzen A."/>
            <person name="Malagnac F."/>
            <person name="Mello A."/>
            <person name="Molinier V."/>
            <person name="Miyauchi S."/>
            <person name="Poulain J."/>
            <person name="Riccioni C."/>
            <person name="Rubini A."/>
            <person name="Sitrit Y."/>
            <person name="Splivallo R."/>
            <person name="Traeger S."/>
            <person name="Wang M."/>
            <person name="Zifcakova L."/>
            <person name="Wipf D."/>
            <person name="Zambonelli A."/>
            <person name="Paolocci F."/>
            <person name="Nowrousian M."/>
            <person name="Ottonello S."/>
            <person name="Baldrian P."/>
            <person name="Spatafora J.W."/>
            <person name="Henrissat B."/>
            <person name="Nagy L.G."/>
            <person name="Aury J.M."/>
            <person name="Wincker P."/>
            <person name="Grigoriev I.V."/>
            <person name="Bonfante P."/>
            <person name="Martin F.M."/>
        </authorList>
    </citation>
    <scope>NUCLEOTIDE SEQUENCE [LARGE SCALE GENOMIC DNA]</scope>
    <source>
        <strain evidence="4 5">ATCC MYA-4762</strain>
    </source>
</reference>
<dbReference type="InterPro" id="IPR057654">
    <property type="entry name" value="Znf-CCCH_tandem"/>
</dbReference>
<dbReference type="Pfam" id="PF25543">
    <property type="entry name" value="zf-CCCH_tandem"/>
    <property type="match status" value="1"/>
</dbReference>
<dbReference type="PANTHER" id="PTHR37543">
    <property type="entry name" value="CCCH ZINC FINGER DNA BINDING PROTEIN (AFU_ORTHOLOGUE AFUA_5G12760)"/>
    <property type="match status" value="1"/>
</dbReference>
<dbReference type="Proteomes" id="UP000267821">
    <property type="component" value="Unassembled WGS sequence"/>
</dbReference>
<feature type="compositionally biased region" description="Gly residues" evidence="2">
    <location>
        <begin position="392"/>
        <end position="403"/>
    </location>
</feature>
<keyword evidence="5" id="KW-1185">Reference proteome</keyword>
<feature type="region of interest" description="Disordered" evidence="2">
    <location>
        <begin position="180"/>
        <end position="205"/>
    </location>
</feature>
<dbReference type="InterPro" id="IPR057683">
    <property type="entry name" value="DUF7923"/>
</dbReference>
<protein>
    <recommendedName>
        <fullName evidence="3">C3H1-type domain-containing protein</fullName>
    </recommendedName>
</protein>
<keyword evidence="1" id="KW-0479">Metal-binding</keyword>
<feature type="compositionally biased region" description="Polar residues" evidence="2">
    <location>
        <begin position="421"/>
        <end position="437"/>
    </location>
</feature>
<dbReference type="PROSITE" id="PS50103">
    <property type="entry name" value="ZF_C3H1"/>
    <property type="match status" value="1"/>
</dbReference>
<dbReference type="STRING" id="1051890.A0A3N4LUL2"/>
<evidence type="ECO:0000313" key="4">
    <source>
        <dbReference type="EMBL" id="RPB26586.1"/>
    </source>
</evidence>
<gene>
    <name evidence="4" type="ORF">L211DRAFT_684739</name>
</gene>
<feature type="region of interest" description="Disordered" evidence="2">
    <location>
        <begin position="357"/>
        <end position="437"/>
    </location>
</feature>
<feature type="region of interest" description="Disordered" evidence="2">
    <location>
        <begin position="216"/>
        <end position="235"/>
    </location>
</feature>
<evidence type="ECO:0000256" key="1">
    <source>
        <dbReference type="PROSITE-ProRule" id="PRU00723"/>
    </source>
</evidence>
<feature type="domain" description="C3H1-type" evidence="3">
    <location>
        <begin position="265"/>
        <end position="293"/>
    </location>
</feature>
<name>A0A3N4LUL2_9PEZI</name>
<dbReference type="PANTHER" id="PTHR37543:SF1">
    <property type="entry name" value="CCCH ZINC FINGER DNA BINDING PROTEIN (AFU_ORTHOLOGUE AFUA_5G12760)"/>
    <property type="match status" value="1"/>
</dbReference>
<proteinExistence type="predicted"/>
<evidence type="ECO:0000259" key="3">
    <source>
        <dbReference type="PROSITE" id="PS50103"/>
    </source>
</evidence>
<dbReference type="EMBL" id="ML121534">
    <property type="protein sequence ID" value="RPB26586.1"/>
    <property type="molecule type" value="Genomic_DNA"/>
</dbReference>